<keyword evidence="2" id="KW-1185">Reference proteome</keyword>
<sequence length="132" mass="13935">MSGRRQCLGKGFAIPTLGFTNHLQVSSTKFSLSLYHDRAISRSSPLPAASVATPSSTSLLLRAQTSSSNPAFGLPANADAGLHRFLSPCIQKSARSGTADKVQYVGIIAEGSAVKQRFVWCSVFVVFMSLGG</sequence>
<name>A0A8S0VQ27_CYCAE</name>
<dbReference type="AlphaFoldDB" id="A0A8S0VQ27"/>
<gene>
    <name evidence="1" type="ORF">AAE3_LOCUS661</name>
</gene>
<comment type="caution">
    <text evidence="1">The sequence shown here is derived from an EMBL/GenBank/DDBJ whole genome shotgun (WGS) entry which is preliminary data.</text>
</comment>
<evidence type="ECO:0000313" key="2">
    <source>
        <dbReference type="Proteomes" id="UP000467700"/>
    </source>
</evidence>
<reference evidence="1 2" key="1">
    <citation type="submission" date="2020-01" db="EMBL/GenBank/DDBJ databases">
        <authorList>
            <person name="Gupta K D."/>
        </authorList>
    </citation>
    <scope>NUCLEOTIDE SEQUENCE [LARGE SCALE GENOMIC DNA]</scope>
</reference>
<protein>
    <submittedName>
        <fullName evidence="1">Uncharacterized protein</fullName>
    </submittedName>
</protein>
<proteinExistence type="predicted"/>
<organism evidence="1 2">
    <name type="scientific">Cyclocybe aegerita</name>
    <name type="common">Black poplar mushroom</name>
    <name type="synonym">Agrocybe aegerita</name>
    <dbReference type="NCBI Taxonomy" id="1973307"/>
    <lineage>
        <taxon>Eukaryota</taxon>
        <taxon>Fungi</taxon>
        <taxon>Dikarya</taxon>
        <taxon>Basidiomycota</taxon>
        <taxon>Agaricomycotina</taxon>
        <taxon>Agaricomycetes</taxon>
        <taxon>Agaricomycetidae</taxon>
        <taxon>Agaricales</taxon>
        <taxon>Agaricineae</taxon>
        <taxon>Bolbitiaceae</taxon>
        <taxon>Cyclocybe</taxon>
    </lineage>
</organism>
<evidence type="ECO:0000313" key="1">
    <source>
        <dbReference type="EMBL" id="CAA7257412.1"/>
    </source>
</evidence>
<accession>A0A8S0VQ27</accession>
<dbReference type="EMBL" id="CACVBS010000001">
    <property type="protein sequence ID" value="CAA7257412.1"/>
    <property type="molecule type" value="Genomic_DNA"/>
</dbReference>
<dbReference type="Proteomes" id="UP000467700">
    <property type="component" value="Unassembled WGS sequence"/>
</dbReference>